<protein>
    <submittedName>
        <fullName evidence="2">Uncharacterized protein</fullName>
    </submittedName>
</protein>
<feature type="region of interest" description="Disordered" evidence="1">
    <location>
        <begin position="103"/>
        <end position="171"/>
    </location>
</feature>
<gene>
    <name evidence="2" type="ORF">Q9L58_009663</name>
</gene>
<feature type="region of interest" description="Disordered" evidence="1">
    <location>
        <begin position="1"/>
        <end position="89"/>
    </location>
</feature>
<reference evidence="2 3" key="1">
    <citation type="submission" date="2024-02" db="EMBL/GenBank/DDBJ databases">
        <title>Discinaceae phylogenomics.</title>
        <authorList>
            <person name="Dirks A.C."/>
            <person name="James T.Y."/>
        </authorList>
    </citation>
    <scope>NUCLEOTIDE SEQUENCE [LARGE SCALE GENOMIC DNA]</scope>
    <source>
        <strain evidence="2 3">ACD0624</strain>
    </source>
</reference>
<feature type="compositionally biased region" description="Low complexity" evidence="1">
    <location>
        <begin position="105"/>
        <end position="125"/>
    </location>
</feature>
<keyword evidence="3" id="KW-1185">Reference proteome</keyword>
<proteinExistence type="predicted"/>
<dbReference type="Proteomes" id="UP001447188">
    <property type="component" value="Unassembled WGS sequence"/>
</dbReference>
<evidence type="ECO:0000256" key="1">
    <source>
        <dbReference type="SAM" id="MobiDB-lite"/>
    </source>
</evidence>
<comment type="caution">
    <text evidence="2">The sequence shown here is derived from an EMBL/GenBank/DDBJ whole genome shotgun (WGS) entry which is preliminary data.</text>
</comment>
<evidence type="ECO:0000313" key="2">
    <source>
        <dbReference type="EMBL" id="KAL0631465.1"/>
    </source>
</evidence>
<accession>A0ABR3G6R6</accession>
<name>A0ABR3G6R6_9PEZI</name>
<evidence type="ECO:0000313" key="3">
    <source>
        <dbReference type="Proteomes" id="UP001447188"/>
    </source>
</evidence>
<feature type="compositionally biased region" description="Basic and acidic residues" evidence="1">
    <location>
        <begin position="54"/>
        <end position="64"/>
    </location>
</feature>
<feature type="compositionally biased region" description="Acidic residues" evidence="1">
    <location>
        <begin position="27"/>
        <end position="40"/>
    </location>
</feature>
<sequence length="190" mass="20724">MIQSAGLAETIDRKRKRLGKARQREDVGDEDGNSDDDDSDGAWKRVHQMKKHSERTEGTAEKIKGKQRNQGAPPPVSPHRSGAGLPGEPMILFLEQEYLAFRLGNPDTSTSSNSSNSDTDSPSSNYEGYNSDNHRSERASCDLFSTDDDDRESVSEGLGSDNDGAEAVPGASMAEVYRWAGRVRAGIPYC</sequence>
<feature type="compositionally biased region" description="Basic residues" evidence="1">
    <location>
        <begin position="44"/>
        <end position="53"/>
    </location>
</feature>
<dbReference type="EMBL" id="JBBBZM010000245">
    <property type="protein sequence ID" value="KAL0631465.1"/>
    <property type="molecule type" value="Genomic_DNA"/>
</dbReference>
<organism evidence="2 3">
    <name type="scientific">Discina gigas</name>
    <dbReference type="NCBI Taxonomy" id="1032678"/>
    <lineage>
        <taxon>Eukaryota</taxon>
        <taxon>Fungi</taxon>
        <taxon>Dikarya</taxon>
        <taxon>Ascomycota</taxon>
        <taxon>Pezizomycotina</taxon>
        <taxon>Pezizomycetes</taxon>
        <taxon>Pezizales</taxon>
        <taxon>Discinaceae</taxon>
        <taxon>Discina</taxon>
    </lineage>
</organism>